<dbReference type="Proteomes" id="UP001152797">
    <property type="component" value="Unassembled WGS sequence"/>
</dbReference>
<name>A0A9P1G8D7_9DINO</name>
<evidence type="ECO:0000313" key="3">
    <source>
        <dbReference type="EMBL" id="CAL1154377.1"/>
    </source>
</evidence>
<feature type="domain" description="DUF7869" evidence="1">
    <location>
        <begin position="219"/>
        <end position="300"/>
    </location>
</feature>
<dbReference type="Pfam" id="PF25273">
    <property type="entry name" value="DUF7869"/>
    <property type="match status" value="1"/>
</dbReference>
<dbReference type="AlphaFoldDB" id="A0A9P1G8D7"/>
<accession>A0A9P1G8D7</accession>
<dbReference type="InterPro" id="IPR057191">
    <property type="entry name" value="DUF7869"/>
</dbReference>
<dbReference type="PANTHER" id="PTHR33153:SF3">
    <property type="entry name" value="TRAFFICKING PROTEIN PARTICLE COMPLEX SUBUNIT 11 DOMAIN-CONTAINING PROTEIN"/>
    <property type="match status" value="1"/>
</dbReference>
<gene>
    <name evidence="2" type="ORF">C1SCF055_LOCUS27079</name>
</gene>
<comment type="caution">
    <text evidence="2">The sequence shown here is derived from an EMBL/GenBank/DDBJ whole genome shotgun (WGS) entry which is preliminary data.</text>
</comment>
<evidence type="ECO:0000259" key="1">
    <source>
        <dbReference type="Pfam" id="PF25273"/>
    </source>
</evidence>
<evidence type="ECO:0000313" key="4">
    <source>
        <dbReference type="Proteomes" id="UP001152797"/>
    </source>
</evidence>
<dbReference type="EMBL" id="CAMXCT020002872">
    <property type="protein sequence ID" value="CAL1154377.1"/>
    <property type="molecule type" value="Genomic_DNA"/>
</dbReference>
<dbReference type="EMBL" id="CAMXCT030002872">
    <property type="protein sequence ID" value="CAL4788314.1"/>
    <property type="molecule type" value="Genomic_DNA"/>
</dbReference>
<keyword evidence="4" id="KW-1185">Reference proteome</keyword>
<protein>
    <recommendedName>
        <fullName evidence="1">DUF7869 domain-containing protein</fullName>
    </recommendedName>
</protein>
<dbReference type="EMBL" id="CAMXCT010002872">
    <property type="protein sequence ID" value="CAI4001002.1"/>
    <property type="molecule type" value="Genomic_DNA"/>
</dbReference>
<reference evidence="2" key="1">
    <citation type="submission" date="2022-10" db="EMBL/GenBank/DDBJ databases">
        <authorList>
            <person name="Chen Y."/>
            <person name="Dougan E. K."/>
            <person name="Chan C."/>
            <person name="Rhodes N."/>
            <person name="Thang M."/>
        </authorList>
    </citation>
    <scope>NUCLEOTIDE SEQUENCE</scope>
</reference>
<dbReference type="PANTHER" id="PTHR33153">
    <property type="entry name" value="MYND-TYPE DOMAIN-CONTAINING PROTEIN"/>
    <property type="match status" value="1"/>
</dbReference>
<evidence type="ECO:0000313" key="2">
    <source>
        <dbReference type="EMBL" id="CAI4001002.1"/>
    </source>
</evidence>
<sequence>MKAASEGKTVPPLDLRYLARNNEHTAQKDQTRGDVASFLHQLFHSCAETLPDVRDDPLSLQEEVDLADLEAKNGEPDLDPYAQKLAAVASGREVLPAREEKVVKKRKLRKGVRMAIRFSHLRFRSRSQHGECSTCIRHKAMVRRLAGHLTARNLQQQYYFEHLQHQYADRLCYWSARGESRHKGLSVVMITDGMDQAKYALPRSEIMKSKEFGQFQRPRLHISALIAHGWFIIFQVSPADLPKDSNSCIELISHSLTILKRKGAPLKEMHVNVQSDNTCRECKNSLMLRYMAALVSSNVVGSAAPTRGFYVAAVPVAVKGMFGPGAPHVFLLQRRCDAGPHVRPLFSLSNIFHKPMQDFLPKKSGMHIGRTAPHILEMLSSGRLVSCQIERFFFFDHGALKSL</sequence>
<reference evidence="3" key="2">
    <citation type="submission" date="2024-04" db="EMBL/GenBank/DDBJ databases">
        <authorList>
            <person name="Chen Y."/>
            <person name="Shah S."/>
            <person name="Dougan E. K."/>
            <person name="Thang M."/>
            <person name="Chan C."/>
        </authorList>
    </citation>
    <scope>NUCLEOTIDE SEQUENCE [LARGE SCALE GENOMIC DNA]</scope>
</reference>
<organism evidence="2">
    <name type="scientific">Cladocopium goreaui</name>
    <dbReference type="NCBI Taxonomy" id="2562237"/>
    <lineage>
        <taxon>Eukaryota</taxon>
        <taxon>Sar</taxon>
        <taxon>Alveolata</taxon>
        <taxon>Dinophyceae</taxon>
        <taxon>Suessiales</taxon>
        <taxon>Symbiodiniaceae</taxon>
        <taxon>Cladocopium</taxon>
    </lineage>
</organism>
<proteinExistence type="predicted"/>